<dbReference type="EMBL" id="LAJX01000041">
    <property type="protein sequence ID" value="KJV07393.1"/>
    <property type="molecule type" value="Genomic_DNA"/>
</dbReference>
<accession>A0A0F3ILJ6</accession>
<gene>
    <name evidence="1" type="ORF">VZ94_05045</name>
</gene>
<protein>
    <recommendedName>
        <fullName evidence="3">Aspartyl beta-hydroxylase</fullName>
    </recommendedName>
</protein>
<reference evidence="2" key="1">
    <citation type="submission" date="2015-03" db="EMBL/GenBank/DDBJ databases">
        <title>Draft genome sequence of a novel methanotroph (Sn10-6) isolated from flooded ricefield rhizosphere in India.</title>
        <authorList>
            <person name="Pandit P.S."/>
            <person name="Pore S.D."/>
            <person name="Arora P."/>
            <person name="Kapse N.G."/>
            <person name="Dhakephalkar P.K."/>
            <person name="Rahalkar M.C."/>
        </authorList>
    </citation>
    <scope>NUCLEOTIDE SEQUENCE [LARGE SCALE GENOMIC DNA]</scope>
    <source>
        <strain evidence="2">Sn10-6</strain>
    </source>
</reference>
<dbReference type="SUPFAM" id="SSF52540">
    <property type="entry name" value="P-loop containing nucleoside triphosphate hydrolases"/>
    <property type="match status" value="1"/>
</dbReference>
<dbReference type="OrthoDB" id="5380394at2"/>
<keyword evidence="2" id="KW-1185">Reference proteome</keyword>
<evidence type="ECO:0000313" key="2">
    <source>
        <dbReference type="Proteomes" id="UP000033684"/>
    </source>
</evidence>
<dbReference type="PATRIC" id="fig|1632867.3.peg.4325"/>
<reference evidence="1 2" key="2">
    <citation type="journal article" date="2016" name="Microb. Ecol.">
        <title>Genome Characteristics of a Novel Type I Methanotroph (Sn10-6) Isolated from a Flooded Indian Rice Field.</title>
        <authorList>
            <person name="Rahalkar M.C."/>
            <person name="Pandit P.S."/>
            <person name="Dhakephalkar P.K."/>
            <person name="Pore S."/>
            <person name="Arora P."/>
            <person name="Kapse N."/>
        </authorList>
    </citation>
    <scope>NUCLEOTIDE SEQUENCE [LARGE SCALE GENOMIC DNA]</scope>
    <source>
        <strain evidence="1 2">Sn10-6</strain>
    </source>
</reference>
<dbReference type="InterPro" id="IPR027417">
    <property type="entry name" value="P-loop_NTPase"/>
</dbReference>
<evidence type="ECO:0000313" key="1">
    <source>
        <dbReference type="EMBL" id="KJV07393.1"/>
    </source>
</evidence>
<name>A0A0F3ILJ6_9GAMM</name>
<sequence length="313" mass="35294">MTHNDLLNGWIPLYLRDDEVHWGYMGDERFTEPFCHSSLQRLANKPFNQLFRPRTTRAALIERALSHPGLPVTGLIFHVSRCGSTLTAQALTALSNSVVLSEPPQLDQVLSDASNDHALLSALIAALGQPRRTNDERVFIKTDCWHLLHIETLLRVFPGVPWLFLYRNPIEILVSQVRMPALYLIPGFLHKHGLTPPEQLFSQPLAHAAWVLAHLFNQAVHAVQQYPNGLLVNYTELPDALTGRIAEHLQLDLTASEINAIQQLATRDAKNPHMLFTADSDNKQAQADKSLHELAEQELMQLYQALERLRLSG</sequence>
<evidence type="ECO:0008006" key="3">
    <source>
        <dbReference type="Google" id="ProtNLM"/>
    </source>
</evidence>
<dbReference type="AlphaFoldDB" id="A0A0F3ILJ6"/>
<comment type="caution">
    <text evidence="1">The sequence shown here is derived from an EMBL/GenBank/DDBJ whole genome shotgun (WGS) entry which is preliminary data.</text>
</comment>
<dbReference type="Proteomes" id="UP000033684">
    <property type="component" value="Unassembled WGS sequence"/>
</dbReference>
<organism evidence="1 2">
    <name type="scientific">Methylocucumis oryzae</name>
    <dbReference type="NCBI Taxonomy" id="1632867"/>
    <lineage>
        <taxon>Bacteria</taxon>
        <taxon>Pseudomonadati</taxon>
        <taxon>Pseudomonadota</taxon>
        <taxon>Gammaproteobacteria</taxon>
        <taxon>Methylococcales</taxon>
        <taxon>Methylococcaceae</taxon>
        <taxon>Methylocucumis</taxon>
    </lineage>
</organism>
<dbReference type="Gene3D" id="3.40.50.300">
    <property type="entry name" value="P-loop containing nucleotide triphosphate hydrolases"/>
    <property type="match status" value="1"/>
</dbReference>
<proteinExistence type="predicted"/>
<dbReference type="RefSeq" id="WP_045778405.1">
    <property type="nucleotide sequence ID" value="NZ_LAJX01000041.1"/>
</dbReference>